<dbReference type="PANTHER" id="PTHR37393:SF1">
    <property type="entry name" value="AT-RICH INTERACTIVE DOMAIN-CONTAINING PROTEIN 1A-LIKE"/>
    <property type="match status" value="1"/>
</dbReference>
<feature type="compositionally biased region" description="Low complexity" evidence="5">
    <location>
        <begin position="302"/>
        <end position="312"/>
    </location>
</feature>
<evidence type="ECO:0000259" key="6">
    <source>
        <dbReference type="PROSITE" id="PS50089"/>
    </source>
</evidence>
<evidence type="ECO:0000313" key="8">
    <source>
        <dbReference type="Proteomes" id="UP000639772"/>
    </source>
</evidence>
<feature type="region of interest" description="Disordered" evidence="5">
    <location>
        <begin position="469"/>
        <end position="695"/>
    </location>
</feature>
<feature type="region of interest" description="Disordered" evidence="5">
    <location>
        <begin position="405"/>
        <end position="437"/>
    </location>
</feature>
<proteinExistence type="predicted"/>
<dbReference type="SUPFAM" id="SSF49599">
    <property type="entry name" value="TRAF domain-like"/>
    <property type="match status" value="1"/>
</dbReference>
<gene>
    <name evidence="7" type="ORF">HPP92_001311</name>
</gene>
<evidence type="ECO:0000256" key="5">
    <source>
        <dbReference type="SAM" id="MobiDB-lite"/>
    </source>
</evidence>
<reference evidence="7 8" key="1">
    <citation type="journal article" date="2020" name="Nat. Food">
        <title>A phased Vanilla planifolia genome enables genetic improvement of flavour and production.</title>
        <authorList>
            <person name="Hasing T."/>
            <person name="Tang H."/>
            <person name="Brym M."/>
            <person name="Khazi F."/>
            <person name="Huang T."/>
            <person name="Chambers A.H."/>
        </authorList>
    </citation>
    <scope>NUCLEOTIDE SEQUENCE [LARGE SCALE GENOMIC DNA]</scope>
    <source>
        <tissue evidence="7">Leaf</tissue>
    </source>
</reference>
<feature type="region of interest" description="Disordered" evidence="5">
    <location>
        <begin position="822"/>
        <end position="842"/>
    </location>
</feature>
<feature type="compositionally biased region" description="Low complexity" evidence="5">
    <location>
        <begin position="682"/>
        <end position="695"/>
    </location>
</feature>
<feature type="compositionally biased region" description="Polar residues" evidence="5">
    <location>
        <begin position="739"/>
        <end position="763"/>
    </location>
</feature>
<feature type="region of interest" description="Disordered" evidence="5">
    <location>
        <begin position="904"/>
        <end position="949"/>
    </location>
</feature>
<dbReference type="PANTHER" id="PTHR37393">
    <property type="entry name" value="AT-RICH INTERACTIVE DOMAIN-CONTAINING PROTEIN 1A-LIKE"/>
    <property type="match status" value="1"/>
</dbReference>
<keyword evidence="3" id="KW-0862">Zinc</keyword>
<name>A0A835S4D2_VANPL</name>
<evidence type="ECO:0000313" key="7">
    <source>
        <dbReference type="EMBL" id="KAG0501239.1"/>
    </source>
</evidence>
<comment type="caution">
    <text evidence="7">The sequence shown here is derived from an EMBL/GenBank/DDBJ whole genome shotgun (WGS) entry which is preliminary data.</text>
</comment>
<feature type="compositionally biased region" description="Low complexity" evidence="5">
    <location>
        <begin position="405"/>
        <end position="421"/>
    </location>
</feature>
<dbReference type="Proteomes" id="UP000639772">
    <property type="component" value="Chromosome 1"/>
</dbReference>
<feature type="compositionally biased region" description="Polar residues" evidence="5">
    <location>
        <begin position="567"/>
        <end position="580"/>
    </location>
</feature>
<evidence type="ECO:0000256" key="4">
    <source>
        <dbReference type="PROSITE-ProRule" id="PRU00175"/>
    </source>
</evidence>
<evidence type="ECO:0000256" key="3">
    <source>
        <dbReference type="ARBA" id="ARBA00022833"/>
    </source>
</evidence>
<feature type="compositionally biased region" description="Polar residues" evidence="5">
    <location>
        <begin position="469"/>
        <end position="487"/>
    </location>
</feature>
<feature type="compositionally biased region" description="Low complexity" evidence="5">
    <location>
        <begin position="374"/>
        <end position="391"/>
    </location>
</feature>
<evidence type="ECO:0000256" key="1">
    <source>
        <dbReference type="ARBA" id="ARBA00022723"/>
    </source>
</evidence>
<feature type="region of interest" description="Disordered" evidence="5">
    <location>
        <begin position="359"/>
        <end position="391"/>
    </location>
</feature>
<dbReference type="InterPro" id="IPR013083">
    <property type="entry name" value="Znf_RING/FYVE/PHD"/>
</dbReference>
<feature type="region of interest" description="Disordered" evidence="5">
    <location>
        <begin position="708"/>
        <end position="797"/>
    </location>
</feature>
<keyword evidence="2 4" id="KW-0863">Zinc-finger</keyword>
<evidence type="ECO:0000256" key="2">
    <source>
        <dbReference type="ARBA" id="ARBA00022771"/>
    </source>
</evidence>
<protein>
    <recommendedName>
        <fullName evidence="6">RING-type domain-containing protein</fullName>
    </recommendedName>
</protein>
<dbReference type="OrthoDB" id="9049620at2759"/>
<feature type="compositionally biased region" description="Polar residues" evidence="5">
    <location>
        <begin position="615"/>
        <end position="666"/>
    </location>
</feature>
<dbReference type="InterPro" id="IPR017907">
    <property type="entry name" value="Znf_RING_CS"/>
</dbReference>
<feature type="compositionally biased region" description="Polar residues" evidence="5">
    <location>
        <begin position="359"/>
        <end position="373"/>
    </location>
</feature>
<feature type="compositionally biased region" description="Low complexity" evidence="5">
    <location>
        <begin position="527"/>
        <end position="544"/>
    </location>
</feature>
<feature type="compositionally biased region" description="Polar residues" evidence="5">
    <location>
        <begin position="822"/>
        <end position="831"/>
    </location>
</feature>
<feature type="region of interest" description="Disordered" evidence="5">
    <location>
        <begin position="302"/>
        <end position="327"/>
    </location>
</feature>
<feature type="domain" description="RING-type" evidence="6">
    <location>
        <begin position="20"/>
        <end position="59"/>
    </location>
</feature>
<keyword evidence="1" id="KW-0479">Metal-binding</keyword>
<dbReference type="SUPFAM" id="SSF57850">
    <property type="entry name" value="RING/U-box"/>
    <property type="match status" value="1"/>
</dbReference>
<dbReference type="EMBL" id="JADCNM010000001">
    <property type="protein sequence ID" value="KAG0501239.1"/>
    <property type="molecule type" value="Genomic_DNA"/>
</dbReference>
<feature type="compositionally biased region" description="Low complexity" evidence="5">
    <location>
        <begin position="781"/>
        <end position="795"/>
    </location>
</feature>
<feature type="region of interest" description="Disordered" evidence="5">
    <location>
        <begin position="1089"/>
        <end position="1136"/>
    </location>
</feature>
<dbReference type="PROSITE" id="PS00518">
    <property type="entry name" value="ZF_RING_1"/>
    <property type="match status" value="1"/>
</dbReference>
<dbReference type="InterPro" id="IPR001841">
    <property type="entry name" value="Znf_RING"/>
</dbReference>
<sequence length="1613" mass="177161">MGFDNECICNIQSLPGEYFCPVCRTLIIPSEALQSQCTHLFCKPCLAYVVATTHACPYDGYLVTEADSKPLVESNKSLAETIGKVQVYCLYNRSGCQWQGTLSDCISHCTGCSFGNSPVVCNRCGTQIVHRQVQEHAQTCPGLQPQGHVENAQVQASTATAQDANKDSSASASAASAVAPMTNVTTSTMGTTSSMSVPSTASTTATSITAAFQPQNQGVAIAYPQTGMQGATAEQWYQQQQQQQQVHYQQYYQQYPAYDPYQQQYQQYNQYQQQAYQQYPQSNMQAAPQQVIQSHQQAQLQMQQQTHVQPQQNVLAQPHAQPQQNVQAQPLVQPQQNVQGQLHIQPQQNVQGQLHIQPQQNVQAQPHIQSQQNVQTQPHIPVHPQPTTQPQTQVQFPAQGMLLQAQQPSVPQAQVQLQPQPHTQPQPIAHPQPHLQSHQLPHAPFAQAQNFQAQQAHHYVQPQINPQASLGTVHQGQPSHPQLQPYPQASHQQVQIQQNQLAVVPQQPLQPHMQHQQPQPQNPPRPLQQSQLPQQNQSQPQFQQTHMPPQPRPLPQPLPQSQTPAQNLPQPQHPSAQGVTGYQSYPQPQSLSQVSPGLSQQRPIPPQSSAPPHALQNQFPVHQSQQIRPTQSHVPVQAQSHPHIQGHNSATFQSTISQSQPNYLPHQQQIQQSTVTQPHSHALAQQQAQSNFSSAQISQQSALSLQISSHSQHLSRPPVQPYMLPQLSGPPAQGRPIVPNQTMSQQEQHSPANRIQSGVSQESPNHKYMSRQHVTNQEPQSSHSESLGSLSTRSGADVGQMSAVGSDMKSAVLIKQADKVSDNANQVQQSEGGKGQVDANASETSKSMELVSTIKIDSGSKVLADVETPIGDVKVKAKESKNGNIMEKEKRAATSFVEGIESSHFSGNVEGEKELQPTGVKKNEKIEGFNVDSSPNGPTATHPLPRNSKPLEMADQVHEARGHNFASPANTIQAGQSRAQGQLQQDGLSHERAFLQSVHHDSSPSQMPQQNSGLVGHRGIPSGGSFGGQQMCPPPNIPGAFPPNMVDSSMLPQRASGPDRMFPQSMHPGGSIPDRRTHPSFASEATMFDSQLASSQPRPPGYAENFPYKAQGPLGEESFQPPREKPPFGSTFPPQKREEINSFPVQNPMHGPPSHFVGPRAMQVEPFVRSSRDGPPSGVFDEPRGIMGRGSHFGSDGQASRSGHPNMFGAVGYYNGRQPDTFGPIPGEHVPYGQQNILPEDTKMNGLSGKGQASVMHDLAFSHSVAEDTFRPLNLPKKGFRAAHGEKFGPMSTDSGKHTSNPRMFEEGPGHFDSDGANRFNVYGPGGMPLEKGQQQFGAGMSRLLDRTSRSELGPVFPAYQSGGRFPPVSGSLELGPLEIEDRQKGPPFHENLGGKHDTAGHSERLRHFPEFSRPHIDNRPPIKITGVQDIQGHFGRDPDHLRREINAFDSPRGHFNSVDRVGHGLLINNQGREPYGARNLPDHPRFGDSLRHGPFRGAEPIGFDGYGWRPFGDSKFPDSYVTHPVSHDVDSFENLNKRKHGSMGWCRLCMIDCETVEGLELHSQTKDHQNKAMEIVLSIKKENAKQKKLTSEEVEDANIPRRNIFEKLGGRR</sequence>
<feature type="compositionally biased region" description="Low complexity" evidence="5">
    <location>
        <begin position="488"/>
        <end position="519"/>
    </location>
</feature>
<feature type="compositionally biased region" description="Pro residues" evidence="5">
    <location>
        <begin position="548"/>
        <end position="558"/>
    </location>
</feature>
<feature type="compositionally biased region" description="Low complexity" evidence="5">
    <location>
        <begin position="581"/>
        <end position="601"/>
    </location>
</feature>
<dbReference type="PROSITE" id="PS50089">
    <property type="entry name" value="ZF_RING_2"/>
    <property type="match status" value="1"/>
</dbReference>
<dbReference type="Gene3D" id="3.30.40.10">
    <property type="entry name" value="Zinc/RING finger domain, C3HC4 (zinc finger)"/>
    <property type="match status" value="1"/>
</dbReference>
<accession>A0A835S4D2</accession>
<feature type="compositionally biased region" description="Basic and acidic residues" evidence="5">
    <location>
        <begin position="910"/>
        <end position="927"/>
    </location>
</feature>
<organism evidence="7 8">
    <name type="scientific">Vanilla planifolia</name>
    <name type="common">Vanilla</name>
    <dbReference type="NCBI Taxonomy" id="51239"/>
    <lineage>
        <taxon>Eukaryota</taxon>
        <taxon>Viridiplantae</taxon>
        <taxon>Streptophyta</taxon>
        <taxon>Embryophyta</taxon>
        <taxon>Tracheophyta</taxon>
        <taxon>Spermatophyta</taxon>
        <taxon>Magnoliopsida</taxon>
        <taxon>Liliopsida</taxon>
        <taxon>Asparagales</taxon>
        <taxon>Orchidaceae</taxon>
        <taxon>Vanilloideae</taxon>
        <taxon>Vanilleae</taxon>
        <taxon>Vanilla</taxon>
    </lineage>
</organism>
<dbReference type="GO" id="GO:0008270">
    <property type="term" value="F:zinc ion binding"/>
    <property type="evidence" value="ECO:0007669"/>
    <property type="project" value="UniProtKB-KW"/>
</dbReference>